<evidence type="ECO:0000313" key="3">
    <source>
        <dbReference type="Proteomes" id="UP000595437"/>
    </source>
</evidence>
<accession>A0A7T8KIJ7</accession>
<keyword evidence="3" id="KW-1185">Reference proteome</keyword>
<gene>
    <name evidence="2" type="ORF">FKW44_001260</name>
</gene>
<reference evidence="3" key="1">
    <citation type="submission" date="2021-01" db="EMBL/GenBank/DDBJ databases">
        <title>Caligus Genome Assembly.</title>
        <authorList>
            <person name="Gallardo-Escarate C."/>
        </authorList>
    </citation>
    <scope>NUCLEOTIDE SEQUENCE [LARGE SCALE GENOMIC DNA]</scope>
</reference>
<name>A0A7T8KIJ7_CALRO</name>
<feature type="transmembrane region" description="Helical" evidence="1">
    <location>
        <begin position="40"/>
        <end position="60"/>
    </location>
</feature>
<keyword evidence="1" id="KW-0472">Membrane</keyword>
<evidence type="ECO:0000256" key="1">
    <source>
        <dbReference type="SAM" id="Phobius"/>
    </source>
</evidence>
<feature type="non-terminal residue" evidence="2">
    <location>
        <position position="70"/>
    </location>
</feature>
<dbReference type="AlphaFoldDB" id="A0A7T8KIJ7"/>
<feature type="non-terminal residue" evidence="2">
    <location>
        <position position="1"/>
    </location>
</feature>
<keyword evidence="1" id="KW-0812">Transmembrane</keyword>
<proteinExistence type="predicted"/>
<dbReference type="Proteomes" id="UP000595437">
    <property type="component" value="Chromosome 1"/>
</dbReference>
<keyword evidence="1" id="KW-1133">Transmembrane helix</keyword>
<evidence type="ECO:0000313" key="2">
    <source>
        <dbReference type="EMBL" id="QQP56562.1"/>
    </source>
</evidence>
<sequence>EDVRLRFVRHVVDPSLALLYAQMRPGNQLGQLTRKHDVTVFKLVVVVLVRVVNLLGAHAAERKESRSPMS</sequence>
<dbReference type="EMBL" id="CP045890">
    <property type="protein sequence ID" value="QQP56562.1"/>
    <property type="molecule type" value="Genomic_DNA"/>
</dbReference>
<organism evidence="2 3">
    <name type="scientific">Caligus rogercresseyi</name>
    <name type="common">Sea louse</name>
    <dbReference type="NCBI Taxonomy" id="217165"/>
    <lineage>
        <taxon>Eukaryota</taxon>
        <taxon>Metazoa</taxon>
        <taxon>Ecdysozoa</taxon>
        <taxon>Arthropoda</taxon>
        <taxon>Crustacea</taxon>
        <taxon>Multicrustacea</taxon>
        <taxon>Hexanauplia</taxon>
        <taxon>Copepoda</taxon>
        <taxon>Siphonostomatoida</taxon>
        <taxon>Caligidae</taxon>
        <taxon>Caligus</taxon>
    </lineage>
</organism>
<protein>
    <submittedName>
        <fullName evidence="2">Cyclin-dependent kinases regulatory subunit</fullName>
    </submittedName>
</protein>